<dbReference type="Proteomes" id="UP000246018">
    <property type="component" value="Unassembled WGS sequence"/>
</dbReference>
<keyword evidence="3" id="KW-1185">Reference proteome</keyword>
<proteinExistence type="predicted"/>
<dbReference type="EMBL" id="QDGZ01000001">
    <property type="protein sequence ID" value="PVG84441.1"/>
    <property type="molecule type" value="Genomic_DNA"/>
</dbReference>
<evidence type="ECO:0008006" key="4">
    <source>
        <dbReference type="Google" id="ProtNLM"/>
    </source>
</evidence>
<protein>
    <recommendedName>
        <fullName evidence="4">DUF4386 domain-containing protein</fullName>
    </recommendedName>
</protein>
<keyword evidence="1" id="KW-0812">Transmembrane</keyword>
<accession>A0A2T8FFE7</accession>
<feature type="transmembrane region" description="Helical" evidence="1">
    <location>
        <begin position="187"/>
        <end position="204"/>
    </location>
</feature>
<evidence type="ECO:0000313" key="3">
    <source>
        <dbReference type="Proteomes" id="UP000246018"/>
    </source>
</evidence>
<feature type="transmembrane region" description="Helical" evidence="1">
    <location>
        <begin position="132"/>
        <end position="151"/>
    </location>
</feature>
<evidence type="ECO:0000256" key="1">
    <source>
        <dbReference type="SAM" id="Phobius"/>
    </source>
</evidence>
<sequence>MRAEWVSGSAAALVFGALSLLLGFSLSPLPQDQTVSKSVLAASDVPGQWLFSALMLFVAAIGLTLGTVALLTLLRAGDHRNRRLAVLAISLYTIGTIGMAGYAMVLVLLRALVLNDVLVLEGFDRVMEDPGFRGLSAIWLGGFLLGLALLAIGMLRTDTAGRWVPALLLAFVASQLMPLPGANVTTVLQFVVLAVALTGAGLAANDLTEERRGALATG</sequence>
<keyword evidence="1" id="KW-0472">Membrane</keyword>
<keyword evidence="1" id="KW-1133">Transmembrane helix</keyword>
<dbReference type="AlphaFoldDB" id="A0A2T8FFE7"/>
<feature type="transmembrane region" description="Helical" evidence="1">
    <location>
        <begin position="49"/>
        <end position="74"/>
    </location>
</feature>
<dbReference type="RefSeq" id="WP_116570573.1">
    <property type="nucleotide sequence ID" value="NZ_QDGZ01000001.1"/>
</dbReference>
<evidence type="ECO:0000313" key="2">
    <source>
        <dbReference type="EMBL" id="PVG84441.1"/>
    </source>
</evidence>
<feature type="transmembrane region" description="Helical" evidence="1">
    <location>
        <begin position="163"/>
        <end position="181"/>
    </location>
</feature>
<feature type="transmembrane region" description="Helical" evidence="1">
    <location>
        <begin position="86"/>
        <end position="112"/>
    </location>
</feature>
<reference evidence="2 3" key="1">
    <citation type="submission" date="2018-04" db="EMBL/GenBank/DDBJ databases">
        <title>Genome of Nocardioides gansuensis WSJ-1.</title>
        <authorList>
            <person name="Wu S."/>
            <person name="Wang G."/>
        </authorList>
    </citation>
    <scope>NUCLEOTIDE SEQUENCE [LARGE SCALE GENOMIC DNA]</scope>
    <source>
        <strain evidence="2 3">WSJ-1</strain>
    </source>
</reference>
<name>A0A2T8FFE7_9ACTN</name>
<gene>
    <name evidence="2" type="ORF">DDE18_02175</name>
</gene>
<comment type="caution">
    <text evidence="2">The sequence shown here is derived from an EMBL/GenBank/DDBJ whole genome shotgun (WGS) entry which is preliminary data.</text>
</comment>
<organism evidence="2 3">
    <name type="scientific">Nocardioides gansuensis</name>
    <dbReference type="NCBI Taxonomy" id="2138300"/>
    <lineage>
        <taxon>Bacteria</taxon>
        <taxon>Bacillati</taxon>
        <taxon>Actinomycetota</taxon>
        <taxon>Actinomycetes</taxon>
        <taxon>Propionibacteriales</taxon>
        <taxon>Nocardioidaceae</taxon>
        <taxon>Nocardioides</taxon>
    </lineage>
</organism>